<feature type="domain" description="Transcription factor zinc-finger" evidence="2">
    <location>
        <begin position="1"/>
        <end position="32"/>
    </location>
</feature>
<evidence type="ECO:0000259" key="2">
    <source>
        <dbReference type="Pfam" id="PF13453"/>
    </source>
</evidence>
<keyword evidence="4" id="KW-1185">Reference proteome</keyword>
<evidence type="ECO:0000256" key="1">
    <source>
        <dbReference type="SAM" id="MobiDB-lite"/>
    </source>
</evidence>
<proteinExistence type="predicted"/>
<sequence length="98" mass="10302">MRTYPRSGIQLDRCDQCRGIFLDEGELETILRNESPMQAGMMPHQPGYPPMPPNQYGAYGAAGGYAGPGGHGGYGYGGGPVWGSTDPNAPAPGPDPQH</sequence>
<accession>A0A8J4A2X4</accession>
<dbReference type="Proteomes" id="UP000635606">
    <property type="component" value="Unassembled WGS sequence"/>
</dbReference>
<comment type="caution">
    <text evidence="3">The sequence shown here is derived from an EMBL/GenBank/DDBJ whole genome shotgun (WGS) entry which is preliminary data.</text>
</comment>
<name>A0A8J4A2X4_9ACTN</name>
<dbReference type="AlphaFoldDB" id="A0A8J4A2X4"/>
<feature type="region of interest" description="Disordered" evidence="1">
    <location>
        <begin position="78"/>
        <end position="98"/>
    </location>
</feature>
<gene>
    <name evidence="3" type="ORF">Voc01_084840</name>
</gene>
<evidence type="ECO:0000313" key="3">
    <source>
        <dbReference type="EMBL" id="GIJ73567.1"/>
    </source>
</evidence>
<reference evidence="3" key="1">
    <citation type="submission" date="2021-01" db="EMBL/GenBank/DDBJ databases">
        <title>Whole genome shotgun sequence of Virgisporangium ochraceum NBRC 16418.</title>
        <authorList>
            <person name="Komaki H."/>
            <person name="Tamura T."/>
        </authorList>
    </citation>
    <scope>NUCLEOTIDE SEQUENCE</scope>
    <source>
        <strain evidence="3">NBRC 16418</strain>
    </source>
</reference>
<dbReference type="Pfam" id="PF13453">
    <property type="entry name" value="Zn_ribbon_TFIIB"/>
    <property type="match status" value="1"/>
</dbReference>
<evidence type="ECO:0000313" key="4">
    <source>
        <dbReference type="Proteomes" id="UP000635606"/>
    </source>
</evidence>
<dbReference type="InterPro" id="IPR027392">
    <property type="entry name" value="TF_Znf"/>
</dbReference>
<organism evidence="3 4">
    <name type="scientific">Virgisporangium ochraceum</name>
    <dbReference type="NCBI Taxonomy" id="65505"/>
    <lineage>
        <taxon>Bacteria</taxon>
        <taxon>Bacillati</taxon>
        <taxon>Actinomycetota</taxon>
        <taxon>Actinomycetes</taxon>
        <taxon>Micromonosporales</taxon>
        <taxon>Micromonosporaceae</taxon>
        <taxon>Virgisporangium</taxon>
    </lineage>
</organism>
<feature type="compositionally biased region" description="Pro residues" evidence="1">
    <location>
        <begin position="89"/>
        <end position="98"/>
    </location>
</feature>
<protein>
    <recommendedName>
        <fullName evidence="2">Transcription factor zinc-finger domain-containing protein</fullName>
    </recommendedName>
</protein>
<dbReference type="EMBL" id="BOPH01000118">
    <property type="protein sequence ID" value="GIJ73567.1"/>
    <property type="molecule type" value="Genomic_DNA"/>
</dbReference>